<organism evidence="1 2">
    <name type="scientific">Tetrahymena thermophila (strain SB210)</name>
    <dbReference type="NCBI Taxonomy" id="312017"/>
    <lineage>
        <taxon>Eukaryota</taxon>
        <taxon>Sar</taxon>
        <taxon>Alveolata</taxon>
        <taxon>Ciliophora</taxon>
        <taxon>Intramacronucleata</taxon>
        <taxon>Oligohymenophorea</taxon>
        <taxon>Hymenostomatida</taxon>
        <taxon>Tetrahymenina</taxon>
        <taxon>Tetrahymenidae</taxon>
        <taxon>Tetrahymena</taxon>
    </lineage>
</organism>
<protein>
    <submittedName>
        <fullName evidence="1">Uncharacterized protein</fullName>
    </submittedName>
</protein>
<evidence type="ECO:0000313" key="1">
    <source>
        <dbReference type="EMBL" id="EWS73103.1"/>
    </source>
</evidence>
<keyword evidence="2" id="KW-1185">Reference proteome</keyword>
<sequence>MYFEINKIIKNDFINSTNTISVRKDIINRIINQFDSLGVLPLDTAKMTQQQTKLITIYKTRDTVLPILPFLNVCIIPKKAIFINELFIIAIITCQMSILQPQNNIEITNVCIVFKQSRVNLNGRERISSKIQKILKNQ</sequence>
<dbReference type="AlphaFoldDB" id="W7X9M3"/>
<dbReference type="KEGG" id="tet:TTHERM_000778409"/>
<dbReference type="Proteomes" id="UP000009168">
    <property type="component" value="Unassembled WGS sequence"/>
</dbReference>
<name>W7X9M3_TETTS</name>
<dbReference type="GeneID" id="24440632"/>
<gene>
    <name evidence="1" type="ORF">TTHERM_000778409</name>
</gene>
<dbReference type="EMBL" id="GG662606">
    <property type="protein sequence ID" value="EWS73103.1"/>
    <property type="molecule type" value="Genomic_DNA"/>
</dbReference>
<reference evidence="2" key="1">
    <citation type="journal article" date="2006" name="PLoS Biol.">
        <title>Macronuclear genome sequence of the ciliate Tetrahymena thermophila, a model eukaryote.</title>
        <authorList>
            <person name="Eisen J.A."/>
            <person name="Coyne R.S."/>
            <person name="Wu M."/>
            <person name="Wu D."/>
            <person name="Thiagarajan M."/>
            <person name="Wortman J.R."/>
            <person name="Badger J.H."/>
            <person name="Ren Q."/>
            <person name="Amedeo P."/>
            <person name="Jones K.M."/>
            <person name="Tallon L.J."/>
            <person name="Delcher A.L."/>
            <person name="Salzberg S.L."/>
            <person name="Silva J.C."/>
            <person name="Haas B.J."/>
            <person name="Majoros W.H."/>
            <person name="Farzad M."/>
            <person name="Carlton J.M."/>
            <person name="Smith R.K. Jr."/>
            <person name="Garg J."/>
            <person name="Pearlman R.E."/>
            <person name="Karrer K.M."/>
            <person name="Sun L."/>
            <person name="Manning G."/>
            <person name="Elde N.C."/>
            <person name="Turkewitz A.P."/>
            <person name="Asai D.J."/>
            <person name="Wilkes D.E."/>
            <person name="Wang Y."/>
            <person name="Cai H."/>
            <person name="Collins K."/>
            <person name="Stewart B.A."/>
            <person name="Lee S.R."/>
            <person name="Wilamowska K."/>
            <person name="Weinberg Z."/>
            <person name="Ruzzo W.L."/>
            <person name="Wloga D."/>
            <person name="Gaertig J."/>
            <person name="Frankel J."/>
            <person name="Tsao C.-C."/>
            <person name="Gorovsky M.A."/>
            <person name="Keeling P.J."/>
            <person name="Waller R.F."/>
            <person name="Patron N.J."/>
            <person name="Cherry J.M."/>
            <person name="Stover N.A."/>
            <person name="Krieger C.J."/>
            <person name="del Toro C."/>
            <person name="Ryder H.F."/>
            <person name="Williamson S.C."/>
            <person name="Barbeau R.A."/>
            <person name="Hamilton E.P."/>
            <person name="Orias E."/>
        </authorList>
    </citation>
    <scope>NUCLEOTIDE SEQUENCE [LARGE SCALE GENOMIC DNA]</scope>
    <source>
        <strain evidence="2">SB210</strain>
    </source>
</reference>
<dbReference type="InParanoid" id="W7X9M3"/>
<proteinExistence type="predicted"/>
<dbReference type="RefSeq" id="XP_012654374.1">
    <property type="nucleotide sequence ID" value="XM_012798920.1"/>
</dbReference>
<evidence type="ECO:0000313" key="2">
    <source>
        <dbReference type="Proteomes" id="UP000009168"/>
    </source>
</evidence>
<accession>W7X9M3</accession>